<feature type="transmembrane region" description="Helical" evidence="5">
    <location>
        <begin position="139"/>
        <end position="156"/>
    </location>
</feature>
<evidence type="ECO:0000256" key="3">
    <source>
        <dbReference type="ARBA" id="ARBA00022989"/>
    </source>
</evidence>
<dbReference type="PANTHER" id="PTHR22911">
    <property type="entry name" value="ACYL-MALONYL CONDENSING ENZYME-RELATED"/>
    <property type="match status" value="1"/>
</dbReference>
<keyword evidence="4 5" id="KW-0472">Membrane</keyword>
<evidence type="ECO:0000256" key="2">
    <source>
        <dbReference type="ARBA" id="ARBA00022692"/>
    </source>
</evidence>
<dbReference type="SUPFAM" id="SSF103481">
    <property type="entry name" value="Multidrug resistance efflux transporter EmrE"/>
    <property type="match status" value="2"/>
</dbReference>
<dbReference type="EMBL" id="UINC01191544">
    <property type="protein sequence ID" value="SVE06246.1"/>
    <property type="molecule type" value="Genomic_DNA"/>
</dbReference>
<evidence type="ECO:0000313" key="7">
    <source>
        <dbReference type="EMBL" id="SVE06246.1"/>
    </source>
</evidence>
<feature type="domain" description="EamA" evidence="6">
    <location>
        <begin position="1"/>
        <end position="123"/>
    </location>
</feature>
<feature type="non-terminal residue" evidence="7">
    <location>
        <position position="1"/>
    </location>
</feature>
<dbReference type="Pfam" id="PF00892">
    <property type="entry name" value="EamA"/>
    <property type="match status" value="2"/>
</dbReference>
<dbReference type="GO" id="GO:0016020">
    <property type="term" value="C:membrane"/>
    <property type="evidence" value="ECO:0007669"/>
    <property type="project" value="UniProtKB-SubCell"/>
</dbReference>
<feature type="transmembrane region" description="Helical" evidence="5">
    <location>
        <begin position="83"/>
        <end position="101"/>
    </location>
</feature>
<feature type="transmembrane region" description="Helical" evidence="5">
    <location>
        <begin position="54"/>
        <end position="71"/>
    </location>
</feature>
<dbReference type="AlphaFoldDB" id="A0A383AEE2"/>
<feature type="transmembrane region" description="Helical" evidence="5">
    <location>
        <begin position="197"/>
        <end position="218"/>
    </location>
</feature>
<evidence type="ECO:0000256" key="4">
    <source>
        <dbReference type="ARBA" id="ARBA00023136"/>
    </source>
</evidence>
<dbReference type="InterPro" id="IPR037185">
    <property type="entry name" value="EmrE-like"/>
</dbReference>
<feature type="non-terminal residue" evidence="7">
    <location>
        <position position="251"/>
    </location>
</feature>
<reference evidence="7" key="1">
    <citation type="submission" date="2018-05" db="EMBL/GenBank/DDBJ databases">
        <authorList>
            <person name="Lanie J.A."/>
            <person name="Ng W.-L."/>
            <person name="Kazmierczak K.M."/>
            <person name="Andrzejewski T.M."/>
            <person name="Davidsen T.M."/>
            <person name="Wayne K.J."/>
            <person name="Tettelin H."/>
            <person name="Glass J.I."/>
            <person name="Rusch D."/>
            <person name="Podicherti R."/>
            <person name="Tsui H.-C.T."/>
            <person name="Winkler M.E."/>
        </authorList>
    </citation>
    <scope>NUCLEOTIDE SEQUENCE</scope>
</reference>
<dbReference type="InterPro" id="IPR000620">
    <property type="entry name" value="EamA_dom"/>
</dbReference>
<accession>A0A383AEE2</accession>
<feature type="domain" description="EamA" evidence="6">
    <location>
        <begin position="139"/>
        <end position="250"/>
    </location>
</feature>
<evidence type="ECO:0000256" key="5">
    <source>
        <dbReference type="SAM" id="Phobius"/>
    </source>
</evidence>
<feature type="transmembrane region" description="Helical" evidence="5">
    <location>
        <begin position="168"/>
        <end position="191"/>
    </location>
</feature>
<keyword evidence="2 5" id="KW-0812">Transmembrane</keyword>
<organism evidence="7">
    <name type="scientific">marine metagenome</name>
    <dbReference type="NCBI Taxonomy" id="408172"/>
    <lineage>
        <taxon>unclassified sequences</taxon>
        <taxon>metagenomes</taxon>
        <taxon>ecological metagenomes</taxon>
    </lineage>
</organism>
<proteinExistence type="predicted"/>
<dbReference type="PANTHER" id="PTHR22911:SF6">
    <property type="entry name" value="SOLUTE CARRIER FAMILY 35 MEMBER G1"/>
    <property type="match status" value="1"/>
</dbReference>
<protein>
    <recommendedName>
        <fullName evidence="6">EamA domain-containing protein</fullName>
    </recommendedName>
</protein>
<comment type="subcellular location">
    <subcellularLocation>
        <location evidence="1">Membrane</location>
        <topology evidence="1">Multi-pass membrane protein</topology>
    </subcellularLocation>
</comment>
<evidence type="ECO:0000256" key="1">
    <source>
        <dbReference type="ARBA" id="ARBA00004141"/>
    </source>
</evidence>
<feature type="transmembrane region" description="Helical" evidence="5">
    <location>
        <begin position="108"/>
        <end position="127"/>
    </location>
</feature>
<sequence>SAFFFCLMTVFVKIAGQELETVQIVFTRGIITLLFTLVMIKSKKVYLWGENHKILILRGIIGTIALFFVYESIQRFPLPEATVIQYLYPIFTALLASFFISEHVGNQLYFAIILGFVGIYTILGFPFINPESSPDTTNLIIAIIGAFLTGFAYVLVRMASNMKESPYVIMFYFPLFTVPLSFPFAYDLWIFPSINNWVVLLLIGVCTQLGQTFLTFGYKLLPASKAAPTSYIQIPFSALAGAVIFYENISY</sequence>
<keyword evidence="3 5" id="KW-1133">Transmembrane helix</keyword>
<name>A0A383AEE2_9ZZZZ</name>
<gene>
    <name evidence="7" type="ORF">METZ01_LOCUS459100</name>
</gene>
<feature type="transmembrane region" description="Helical" evidence="5">
    <location>
        <begin position="26"/>
        <end position="42"/>
    </location>
</feature>
<evidence type="ECO:0000259" key="6">
    <source>
        <dbReference type="Pfam" id="PF00892"/>
    </source>
</evidence>